<feature type="domain" description="Protein kinase" evidence="4">
    <location>
        <begin position="236"/>
        <end position="519"/>
    </location>
</feature>
<comment type="similarity">
    <text evidence="1">Belongs to the protein kinase superfamily. CMGC Ser/Thr protein kinase family. CDC2/CDKX subfamily.</text>
</comment>
<sequence>MMMGERLSSRRRDFSCFGSVSGSHRDLSSSGCRNYRRDFYRDETKRRFDSRAREISGRGGFCSESKRARFDGGVMPERGSDHESKRARVSQVDEKLLPLKRRMGFRSSNFPSVAAESTMKKLDIEFDLMGLLKIEPLPLLLLPQVSEVEEGEIVEESSKLPPLVVLEEREIVKESSKLPPSVVLEGGEIVKSEALIRKKKPISENEVIVSNDQKRKAAIPRRSRDPLQSCRSLSEYELVRKINEGAYGVVYKAIEKKTGQVMALKQMKHRKGESRLPPAALREIEILFSIQHPSVLDVKEVVKGEADDFFMAMEFMDQDVHQFINSRKQGLSTAEVKGLMLQLLEGVSYLHQNKILHRDLKTSNLLLNKEGKLKICDFGLSCRERNDGKPQTSWVVTLWYRAPELLLGTEHYSKEIDMWSVGCIMAELLKKEPLFKGKSEMDQLNSMVSVLGTPTVKNWPGLSNLPGVSKVNFAKQPENKLRQKFPVLSNLGVDLLQKLFTYDPKRRITAKSALSHGWFREFPLPRPLHV</sequence>
<dbReference type="Gene3D" id="3.30.200.20">
    <property type="entry name" value="Phosphorylase Kinase, domain 1"/>
    <property type="match status" value="1"/>
</dbReference>
<evidence type="ECO:0000256" key="3">
    <source>
        <dbReference type="ARBA" id="ARBA00022840"/>
    </source>
</evidence>
<comment type="caution">
    <text evidence="5">The sequence shown here is derived from an EMBL/GenBank/DDBJ whole genome shotgun (WGS) entry which is preliminary data.</text>
</comment>
<dbReference type="SUPFAM" id="SSF56112">
    <property type="entry name" value="Protein kinase-like (PK-like)"/>
    <property type="match status" value="1"/>
</dbReference>
<dbReference type="PANTHER" id="PTHR24056:SF566">
    <property type="entry name" value="CYCLIN-DEPENDENT KINASE"/>
    <property type="match status" value="1"/>
</dbReference>
<accession>A0AAV5LJL3</accession>
<dbReference type="InterPro" id="IPR000719">
    <property type="entry name" value="Prot_kinase_dom"/>
</dbReference>
<dbReference type="InterPro" id="IPR050108">
    <property type="entry name" value="CDK"/>
</dbReference>
<dbReference type="GO" id="GO:0004674">
    <property type="term" value="F:protein serine/threonine kinase activity"/>
    <property type="evidence" value="ECO:0007669"/>
    <property type="project" value="TreeGrafter"/>
</dbReference>
<evidence type="ECO:0000256" key="2">
    <source>
        <dbReference type="ARBA" id="ARBA00022741"/>
    </source>
</evidence>
<gene>
    <name evidence="5" type="ORF">SLEP1_g45157</name>
</gene>
<keyword evidence="3" id="KW-0067">ATP-binding</keyword>
<reference evidence="5 6" key="1">
    <citation type="journal article" date="2021" name="Commun. Biol.">
        <title>The genome of Shorea leprosula (Dipterocarpaceae) highlights the ecological relevance of drought in aseasonal tropical rainforests.</title>
        <authorList>
            <person name="Ng K.K.S."/>
            <person name="Kobayashi M.J."/>
            <person name="Fawcett J.A."/>
            <person name="Hatakeyama M."/>
            <person name="Paape T."/>
            <person name="Ng C.H."/>
            <person name="Ang C.C."/>
            <person name="Tnah L.H."/>
            <person name="Lee C.T."/>
            <person name="Nishiyama T."/>
            <person name="Sese J."/>
            <person name="O'Brien M.J."/>
            <person name="Copetti D."/>
            <person name="Mohd Noor M.I."/>
            <person name="Ong R.C."/>
            <person name="Putra M."/>
            <person name="Sireger I.Z."/>
            <person name="Indrioko S."/>
            <person name="Kosugi Y."/>
            <person name="Izuno A."/>
            <person name="Isagi Y."/>
            <person name="Lee S.L."/>
            <person name="Shimizu K.K."/>
        </authorList>
    </citation>
    <scope>NUCLEOTIDE SEQUENCE [LARGE SCALE GENOMIC DNA]</scope>
    <source>
        <strain evidence="5">214</strain>
    </source>
</reference>
<keyword evidence="6" id="KW-1185">Reference proteome</keyword>
<evidence type="ECO:0000256" key="1">
    <source>
        <dbReference type="ARBA" id="ARBA00006485"/>
    </source>
</evidence>
<dbReference type="FunFam" id="1.10.510.10:FF:000533">
    <property type="entry name" value="cyclin-dependent kinase 10"/>
    <property type="match status" value="1"/>
</dbReference>
<dbReference type="SMART" id="SM00220">
    <property type="entry name" value="S_TKc"/>
    <property type="match status" value="1"/>
</dbReference>
<dbReference type="GO" id="GO:0005524">
    <property type="term" value="F:ATP binding"/>
    <property type="evidence" value="ECO:0007669"/>
    <property type="project" value="UniProtKB-KW"/>
</dbReference>
<dbReference type="InterPro" id="IPR011009">
    <property type="entry name" value="Kinase-like_dom_sf"/>
</dbReference>
<name>A0AAV5LJL3_9ROSI</name>
<dbReference type="PROSITE" id="PS50011">
    <property type="entry name" value="PROTEIN_KINASE_DOM"/>
    <property type="match status" value="1"/>
</dbReference>
<evidence type="ECO:0000313" key="5">
    <source>
        <dbReference type="EMBL" id="GKV37089.1"/>
    </source>
</evidence>
<dbReference type="GO" id="GO:0005634">
    <property type="term" value="C:nucleus"/>
    <property type="evidence" value="ECO:0007669"/>
    <property type="project" value="TreeGrafter"/>
</dbReference>
<keyword evidence="2" id="KW-0547">Nucleotide-binding</keyword>
<dbReference type="PANTHER" id="PTHR24056">
    <property type="entry name" value="CELL DIVISION PROTEIN KINASE"/>
    <property type="match status" value="1"/>
</dbReference>
<dbReference type="Gene3D" id="1.10.510.10">
    <property type="entry name" value="Transferase(Phosphotransferase) domain 1"/>
    <property type="match status" value="1"/>
</dbReference>
<dbReference type="GO" id="GO:0007346">
    <property type="term" value="P:regulation of mitotic cell cycle"/>
    <property type="evidence" value="ECO:0007669"/>
    <property type="project" value="TreeGrafter"/>
</dbReference>
<dbReference type="PROSITE" id="PS00108">
    <property type="entry name" value="PROTEIN_KINASE_ST"/>
    <property type="match status" value="1"/>
</dbReference>
<dbReference type="EMBL" id="BPVZ01000120">
    <property type="protein sequence ID" value="GKV37089.1"/>
    <property type="molecule type" value="Genomic_DNA"/>
</dbReference>
<dbReference type="InterPro" id="IPR008271">
    <property type="entry name" value="Ser/Thr_kinase_AS"/>
</dbReference>
<proteinExistence type="inferred from homology"/>
<organism evidence="5 6">
    <name type="scientific">Rubroshorea leprosula</name>
    <dbReference type="NCBI Taxonomy" id="152421"/>
    <lineage>
        <taxon>Eukaryota</taxon>
        <taxon>Viridiplantae</taxon>
        <taxon>Streptophyta</taxon>
        <taxon>Embryophyta</taxon>
        <taxon>Tracheophyta</taxon>
        <taxon>Spermatophyta</taxon>
        <taxon>Magnoliopsida</taxon>
        <taxon>eudicotyledons</taxon>
        <taxon>Gunneridae</taxon>
        <taxon>Pentapetalae</taxon>
        <taxon>rosids</taxon>
        <taxon>malvids</taxon>
        <taxon>Malvales</taxon>
        <taxon>Dipterocarpaceae</taxon>
        <taxon>Rubroshorea</taxon>
    </lineage>
</organism>
<dbReference type="AlphaFoldDB" id="A0AAV5LJL3"/>
<protein>
    <recommendedName>
        <fullName evidence="4">Protein kinase domain-containing protein</fullName>
    </recommendedName>
</protein>
<evidence type="ECO:0000259" key="4">
    <source>
        <dbReference type="PROSITE" id="PS50011"/>
    </source>
</evidence>
<evidence type="ECO:0000313" key="6">
    <source>
        <dbReference type="Proteomes" id="UP001054252"/>
    </source>
</evidence>
<dbReference type="Pfam" id="PF00069">
    <property type="entry name" value="Pkinase"/>
    <property type="match status" value="1"/>
</dbReference>
<dbReference type="Proteomes" id="UP001054252">
    <property type="component" value="Unassembled WGS sequence"/>
</dbReference>